<evidence type="ECO:0000256" key="2">
    <source>
        <dbReference type="ARBA" id="ARBA00005992"/>
    </source>
</evidence>
<evidence type="ECO:0000313" key="12">
    <source>
        <dbReference type="Proteomes" id="UP000186143"/>
    </source>
</evidence>
<dbReference type="UniPathway" id="UPA00219"/>
<dbReference type="EMBL" id="MKIO01000031">
    <property type="protein sequence ID" value="OLP54958.1"/>
    <property type="molecule type" value="Genomic_DNA"/>
</dbReference>
<dbReference type="FunFam" id="2.40.440.10:FF:000002">
    <property type="entry name" value="L,D-transpeptidase ErfK/SrfK"/>
    <property type="match status" value="1"/>
</dbReference>
<keyword evidence="7 9" id="KW-0573">Peptidoglycan synthesis</keyword>
<feature type="active site" description="Proton donor/acceptor" evidence="9">
    <location>
        <position position="193"/>
    </location>
</feature>
<dbReference type="GO" id="GO:0008360">
    <property type="term" value="P:regulation of cell shape"/>
    <property type="evidence" value="ECO:0007669"/>
    <property type="project" value="UniProtKB-UniRule"/>
</dbReference>
<dbReference type="Gene3D" id="2.40.440.10">
    <property type="entry name" value="L,D-transpeptidase catalytic domain-like"/>
    <property type="match status" value="1"/>
</dbReference>
<comment type="caution">
    <text evidence="11">The sequence shown here is derived from an EMBL/GenBank/DDBJ whole genome shotgun (WGS) entry which is preliminary data.</text>
</comment>
<dbReference type="InterPro" id="IPR005490">
    <property type="entry name" value="LD_TPept_cat_dom"/>
</dbReference>
<evidence type="ECO:0000256" key="8">
    <source>
        <dbReference type="ARBA" id="ARBA00023316"/>
    </source>
</evidence>
<evidence type="ECO:0000256" key="5">
    <source>
        <dbReference type="ARBA" id="ARBA00022801"/>
    </source>
</evidence>
<comment type="pathway">
    <text evidence="1 9">Cell wall biogenesis; peptidoglycan biosynthesis.</text>
</comment>
<evidence type="ECO:0000313" key="11">
    <source>
        <dbReference type="EMBL" id="OLP54958.1"/>
    </source>
</evidence>
<dbReference type="Proteomes" id="UP000186143">
    <property type="component" value="Unassembled WGS sequence"/>
</dbReference>
<dbReference type="InterPro" id="IPR050979">
    <property type="entry name" value="LD-transpeptidase"/>
</dbReference>
<dbReference type="GO" id="GO:0018104">
    <property type="term" value="P:peptidoglycan-protein cross-linking"/>
    <property type="evidence" value="ECO:0007669"/>
    <property type="project" value="TreeGrafter"/>
</dbReference>
<keyword evidence="8 9" id="KW-0961">Cell wall biogenesis/degradation</keyword>
<dbReference type="InterPro" id="IPR038063">
    <property type="entry name" value="Transpep_catalytic_dom"/>
</dbReference>
<dbReference type="GO" id="GO:0071972">
    <property type="term" value="F:peptidoglycan L,D-transpeptidase activity"/>
    <property type="evidence" value="ECO:0007669"/>
    <property type="project" value="TreeGrafter"/>
</dbReference>
<dbReference type="Pfam" id="PF03734">
    <property type="entry name" value="YkuD"/>
    <property type="match status" value="1"/>
</dbReference>
<dbReference type="PANTHER" id="PTHR30582">
    <property type="entry name" value="L,D-TRANSPEPTIDASE"/>
    <property type="match status" value="1"/>
</dbReference>
<dbReference type="SUPFAM" id="SSF141523">
    <property type="entry name" value="L,D-transpeptidase catalytic domain-like"/>
    <property type="match status" value="1"/>
</dbReference>
<comment type="similarity">
    <text evidence="2">Belongs to the YkuD family.</text>
</comment>
<evidence type="ECO:0000259" key="10">
    <source>
        <dbReference type="PROSITE" id="PS52029"/>
    </source>
</evidence>
<organism evidence="11 12">
    <name type="scientific">Xaviernesmea rhizosphaerae</name>
    <dbReference type="NCBI Taxonomy" id="1672749"/>
    <lineage>
        <taxon>Bacteria</taxon>
        <taxon>Pseudomonadati</taxon>
        <taxon>Pseudomonadota</taxon>
        <taxon>Alphaproteobacteria</taxon>
        <taxon>Hyphomicrobiales</taxon>
        <taxon>Rhizobiaceae</taxon>
        <taxon>Rhizobium/Agrobacterium group</taxon>
        <taxon>Xaviernesmea</taxon>
    </lineage>
</organism>
<keyword evidence="6 9" id="KW-0133">Cell shape</keyword>
<proteinExistence type="inferred from homology"/>
<keyword evidence="4" id="KW-0808">Transferase</keyword>
<protein>
    <recommendedName>
        <fullName evidence="10">L,D-TPase catalytic domain-containing protein</fullName>
    </recommendedName>
</protein>
<dbReference type="OrthoDB" id="8478453at2"/>
<dbReference type="PROSITE" id="PS52029">
    <property type="entry name" value="LD_TPASE"/>
    <property type="match status" value="1"/>
</dbReference>
<evidence type="ECO:0000256" key="7">
    <source>
        <dbReference type="ARBA" id="ARBA00022984"/>
    </source>
</evidence>
<reference evidence="11 12" key="1">
    <citation type="submission" date="2016-09" db="EMBL/GenBank/DDBJ databases">
        <title>Rhizobium sp. nov., a novel species isolated from the rice rhizosphere.</title>
        <authorList>
            <person name="Zhao J."/>
            <person name="Zhang X."/>
        </authorList>
    </citation>
    <scope>NUCLEOTIDE SEQUENCE [LARGE SCALE GENOMIC DNA]</scope>
    <source>
        <strain evidence="11 12">MH17</strain>
    </source>
</reference>
<dbReference type="AlphaFoldDB" id="A0A1Q9AI80"/>
<dbReference type="CDD" id="cd16913">
    <property type="entry name" value="YkuD_like"/>
    <property type="match status" value="1"/>
</dbReference>
<dbReference type="GO" id="GO:0071555">
    <property type="term" value="P:cell wall organization"/>
    <property type="evidence" value="ECO:0007669"/>
    <property type="project" value="UniProtKB-UniRule"/>
</dbReference>
<dbReference type="GO" id="GO:0016757">
    <property type="term" value="F:glycosyltransferase activity"/>
    <property type="evidence" value="ECO:0007669"/>
    <property type="project" value="UniProtKB-KW"/>
</dbReference>
<evidence type="ECO:0000256" key="3">
    <source>
        <dbReference type="ARBA" id="ARBA00022676"/>
    </source>
</evidence>
<evidence type="ECO:0000256" key="4">
    <source>
        <dbReference type="ARBA" id="ARBA00022679"/>
    </source>
</evidence>
<dbReference type="STRING" id="1672749.BJF92_14325"/>
<sequence length="233" mass="24921">MDPCLSAQSRRAVLMVGMASILAACDQVTQKGARAGAFVAPLDGAARSPGSADMDALYAARADGGYLVPAIPYRQIPQRFHRQRVAYSGSAAPGTIVVETQARLLFLVEPGGTAMRYGIAVGSAGFAWKGEGVIGRRQAWPRWTPPPEMLARKPGLTRYVSDEGSMAPGLSNPLGARALYIFQNGRDTLYRIHGSPEWQTIGRAASSGCVRLINQDAIDLYDRVQTGSRVIVS</sequence>
<dbReference type="PANTHER" id="PTHR30582:SF24">
    <property type="entry name" value="L,D-TRANSPEPTIDASE ERFK_SRFK-RELATED"/>
    <property type="match status" value="1"/>
</dbReference>
<name>A0A1Q9AI80_9HYPH</name>
<evidence type="ECO:0000256" key="9">
    <source>
        <dbReference type="PROSITE-ProRule" id="PRU01373"/>
    </source>
</evidence>
<gene>
    <name evidence="11" type="ORF">BJF92_14325</name>
</gene>
<feature type="domain" description="L,D-TPase catalytic" evidence="10">
    <location>
        <begin position="94"/>
        <end position="233"/>
    </location>
</feature>
<evidence type="ECO:0000256" key="1">
    <source>
        <dbReference type="ARBA" id="ARBA00004752"/>
    </source>
</evidence>
<keyword evidence="5" id="KW-0378">Hydrolase</keyword>
<dbReference type="GO" id="GO:0005576">
    <property type="term" value="C:extracellular region"/>
    <property type="evidence" value="ECO:0007669"/>
    <property type="project" value="TreeGrafter"/>
</dbReference>
<keyword evidence="3" id="KW-0328">Glycosyltransferase</keyword>
<accession>A0A1Q9AI80</accession>
<evidence type="ECO:0000256" key="6">
    <source>
        <dbReference type="ARBA" id="ARBA00022960"/>
    </source>
</evidence>
<feature type="active site" description="Nucleophile" evidence="9">
    <location>
        <position position="209"/>
    </location>
</feature>